<protein>
    <submittedName>
        <fullName evidence="2">Uncharacterized protein</fullName>
    </submittedName>
</protein>
<keyword evidence="1" id="KW-0812">Transmembrane</keyword>
<dbReference type="Proteomes" id="UP001149411">
    <property type="component" value="Unassembled WGS sequence"/>
</dbReference>
<dbReference type="AlphaFoldDB" id="A0A9Q4C737"/>
<keyword evidence="1" id="KW-1133">Transmembrane helix</keyword>
<keyword evidence="3" id="KW-1185">Reference proteome</keyword>
<evidence type="ECO:0000313" key="3">
    <source>
        <dbReference type="Proteomes" id="UP001149411"/>
    </source>
</evidence>
<evidence type="ECO:0000256" key="1">
    <source>
        <dbReference type="SAM" id="Phobius"/>
    </source>
</evidence>
<dbReference type="EMBL" id="RKLV01000010">
    <property type="protein sequence ID" value="MCX2819624.1"/>
    <property type="molecule type" value="Genomic_DNA"/>
</dbReference>
<organism evidence="2 3">
    <name type="scientific">Halorutilus salinus</name>
    <dbReference type="NCBI Taxonomy" id="2487751"/>
    <lineage>
        <taxon>Archaea</taxon>
        <taxon>Methanobacteriati</taxon>
        <taxon>Methanobacteriota</taxon>
        <taxon>Stenosarchaea group</taxon>
        <taxon>Halobacteria</taxon>
        <taxon>Halorutilales</taxon>
        <taxon>Halorutilaceae</taxon>
        <taxon>Halorutilus</taxon>
    </lineage>
</organism>
<comment type="caution">
    <text evidence="2">The sequence shown here is derived from an EMBL/GenBank/DDBJ whole genome shotgun (WGS) entry which is preliminary data.</text>
</comment>
<evidence type="ECO:0000313" key="2">
    <source>
        <dbReference type="EMBL" id="MCX2819624.1"/>
    </source>
</evidence>
<reference evidence="2" key="1">
    <citation type="submission" date="2022-09" db="EMBL/GenBank/DDBJ databases">
        <title>Haloadaptaus new haloarchaeum isolated from saline soil.</title>
        <authorList>
            <person name="Duran-Viseras A."/>
            <person name="Sanchez-Porro C."/>
            <person name="Ventosa A."/>
        </authorList>
    </citation>
    <scope>NUCLEOTIDE SEQUENCE</scope>
    <source>
        <strain evidence="2">F3-133</strain>
    </source>
</reference>
<accession>A0A9Q4C737</accession>
<proteinExistence type="predicted"/>
<keyword evidence="1" id="KW-0472">Membrane</keyword>
<sequence>MTEEDAEKSASSPITDSRLRLVYVAGIALNLIALYGAVTADEWLFAVTFMIILIYISIRYWMVARSTLRG</sequence>
<name>A0A9Q4C737_9EURY</name>
<feature type="transmembrane region" description="Helical" evidence="1">
    <location>
        <begin position="44"/>
        <end position="62"/>
    </location>
</feature>
<gene>
    <name evidence="2" type="ORF">EGH25_09715</name>
</gene>
<feature type="transmembrane region" description="Helical" evidence="1">
    <location>
        <begin position="21"/>
        <end position="38"/>
    </location>
</feature>
<dbReference type="RefSeq" id="WP_266088052.1">
    <property type="nucleotide sequence ID" value="NZ_RKLV01000010.1"/>
</dbReference>